<dbReference type="AlphaFoldDB" id="A0A7W9SHD5"/>
<sequence length="201" mass="23302">MSAFLGPIHYWLYNKIQLQEELIKDIVAYGEKEQWKAFADGSLAEKTVNKELRPLNELIDVMNIHGWLQERVQDAEARYALLVTTVLAEDSSRLSSLEDIAFQFGQKHALEADSDASDAYRKIDDSLLNGMPCDRVNVLTEQDVDRTSWQQEEDIHAPFWEAVSGDPKVYYQLRRKIMEGMLKDTKLHMDSSDENHYSIYR</sequence>
<dbReference type="RefSeq" id="WP_183684394.1">
    <property type="nucleotide sequence ID" value="NZ_JABZRA010000078.1"/>
</dbReference>
<organism evidence="1 3">
    <name type="scientific">Oribacterium sinus</name>
    <dbReference type="NCBI Taxonomy" id="237576"/>
    <lineage>
        <taxon>Bacteria</taxon>
        <taxon>Bacillati</taxon>
        <taxon>Bacillota</taxon>
        <taxon>Clostridia</taxon>
        <taxon>Lachnospirales</taxon>
        <taxon>Lachnospiraceae</taxon>
        <taxon>Oribacterium</taxon>
    </lineage>
</organism>
<dbReference type="Proteomes" id="UP000522163">
    <property type="component" value="Unassembled WGS sequence"/>
</dbReference>
<reference evidence="2" key="1">
    <citation type="submission" date="2020-04" db="EMBL/GenBank/DDBJ databases">
        <title>Deep metagenomics examines the oral microbiome during advanced dental caries in children, revealing novel taxa and co-occurrences with host molecules.</title>
        <authorList>
            <person name="Baker J.L."/>
            <person name="Morton J.T."/>
            <person name="Dinis M."/>
            <person name="Alvarez R."/>
            <person name="Tran N.C."/>
            <person name="Knight R."/>
            <person name="Edlund A."/>
        </authorList>
    </citation>
    <scope>NUCLEOTIDE SEQUENCE</scope>
    <source>
        <strain evidence="2">JCVI_38_bin.19</strain>
    </source>
</reference>
<evidence type="ECO:0000313" key="1">
    <source>
        <dbReference type="EMBL" id="MBB6041831.1"/>
    </source>
</evidence>
<dbReference type="Proteomes" id="UP000775770">
    <property type="component" value="Unassembled WGS sequence"/>
</dbReference>
<name>A0A7W9SHD5_9FIRM</name>
<dbReference type="EMBL" id="JABZRA010000078">
    <property type="protein sequence ID" value="MBF1272987.1"/>
    <property type="molecule type" value="Genomic_DNA"/>
</dbReference>
<gene>
    <name evidence="1" type="ORF">HNQ46_001821</name>
    <name evidence="2" type="ORF">HXM90_06165</name>
</gene>
<proteinExistence type="predicted"/>
<dbReference type="EMBL" id="JACHHH010000009">
    <property type="protein sequence ID" value="MBB6041831.1"/>
    <property type="molecule type" value="Genomic_DNA"/>
</dbReference>
<comment type="caution">
    <text evidence="1">The sequence shown here is derived from an EMBL/GenBank/DDBJ whole genome shotgun (WGS) entry which is preliminary data.</text>
</comment>
<evidence type="ECO:0000313" key="2">
    <source>
        <dbReference type="EMBL" id="MBF1272987.1"/>
    </source>
</evidence>
<dbReference type="GeneID" id="85015353"/>
<evidence type="ECO:0000313" key="3">
    <source>
        <dbReference type="Proteomes" id="UP000522163"/>
    </source>
</evidence>
<accession>A0A7W9SHD5</accession>
<protein>
    <submittedName>
        <fullName evidence="1">Uncharacterized protein</fullName>
    </submittedName>
</protein>
<reference evidence="1 3" key="2">
    <citation type="submission" date="2020-08" db="EMBL/GenBank/DDBJ databases">
        <title>Genomic Encyclopedia of Type Strains, Phase IV (KMG-IV): sequencing the most valuable type-strain genomes for metagenomic binning, comparative biology and taxonomic classification.</title>
        <authorList>
            <person name="Goeker M."/>
        </authorList>
    </citation>
    <scope>NUCLEOTIDE SEQUENCE [LARGE SCALE GENOMIC DNA]</scope>
    <source>
        <strain evidence="1 3">DSM 17245</strain>
    </source>
</reference>